<dbReference type="PANTHER" id="PTHR44051:SF9">
    <property type="entry name" value="GLUTATHIONE S-TRANSFERASE 1"/>
    <property type="match status" value="1"/>
</dbReference>
<dbReference type="CDD" id="cd03189">
    <property type="entry name" value="GST_C_GTT1_like"/>
    <property type="match status" value="1"/>
</dbReference>
<dbReference type="Gene3D" id="1.20.1050.10">
    <property type="match status" value="1"/>
</dbReference>
<dbReference type="InterPro" id="IPR010987">
    <property type="entry name" value="Glutathione-S-Trfase_C-like"/>
</dbReference>
<protein>
    <recommendedName>
        <fullName evidence="2">glutathione transferase</fullName>
        <ecNumber evidence="2">2.5.1.18</ecNumber>
    </recommendedName>
</protein>
<dbReference type="AlphaFoldDB" id="Q52PH5"/>
<evidence type="ECO:0000313" key="7">
    <source>
        <dbReference type="EMBL" id="AAX86001.1"/>
    </source>
</evidence>
<feature type="domain" description="GST C-terminal" evidence="6">
    <location>
        <begin position="109"/>
        <end position="254"/>
    </location>
</feature>
<dbReference type="SUPFAM" id="SSF52833">
    <property type="entry name" value="Thioredoxin-like"/>
    <property type="match status" value="1"/>
</dbReference>
<dbReference type="InterPro" id="IPR036249">
    <property type="entry name" value="Thioredoxin-like_sf"/>
</dbReference>
<dbReference type="GO" id="GO:0005737">
    <property type="term" value="C:cytoplasm"/>
    <property type="evidence" value="ECO:0007669"/>
    <property type="project" value="UniProtKB-ARBA"/>
</dbReference>
<dbReference type="GO" id="GO:0004602">
    <property type="term" value="F:glutathione peroxidase activity"/>
    <property type="evidence" value="ECO:0007669"/>
    <property type="project" value="UniProtKB-ARBA"/>
</dbReference>
<evidence type="ECO:0000256" key="4">
    <source>
        <dbReference type="ARBA" id="ARBA00047960"/>
    </source>
</evidence>
<comment type="similarity">
    <text evidence="1">Belongs to the GST superfamily.</text>
</comment>
<dbReference type="Pfam" id="PF14497">
    <property type="entry name" value="GST_C_3"/>
    <property type="match status" value="1"/>
</dbReference>
<dbReference type="Gene3D" id="3.40.30.10">
    <property type="entry name" value="Glutaredoxin"/>
    <property type="match status" value="1"/>
</dbReference>
<evidence type="ECO:0000256" key="1">
    <source>
        <dbReference type="ARBA" id="ARBA00007409"/>
    </source>
</evidence>
<name>Q52PH5_ALTBR</name>
<dbReference type="SUPFAM" id="SSF47616">
    <property type="entry name" value="GST C-terminal domain-like"/>
    <property type="match status" value="1"/>
</dbReference>
<gene>
    <name evidence="7" type="primary">GST1</name>
</gene>
<evidence type="ECO:0000259" key="5">
    <source>
        <dbReference type="PROSITE" id="PS50404"/>
    </source>
</evidence>
<dbReference type="CDD" id="cd03046">
    <property type="entry name" value="GST_N_GTT1_like"/>
    <property type="match status" value="1"/>
</dbReference>
<dbReference type="InterPro" id="IPR004046">
    <property type="entry name" value="GST_C"/>
</dbReference>
<dbReference type="Pfam" id="PF02798">
    <property type="entry name" value="GST_N"/>
    <property type="match status" value="1"/>
</dbReference>
<reference evidence="7" key="1">
    <citation type="journal article" date="2006" name="FEMS Microbiol. Lett.">
        <title>Molecular cloning of AbGst1 encoding a glutathione transferase differentially expressed during exposure of Alternaria brassicicola to isothiocyanates.</title>
        <authorList>
            <person name="Sellam A."/>
            <person name="Poupard P."/>
            <person name="Simoneau P."/>
        </authorList>
    </citation>
    <scope>NUCLEOTIDE SEQUENCE</scope>
    <source>
        <strain evidence="7">Abra43</strain>
    </source>
</reference>
<dbReference type="InterPro" id="IPR036282">
    <property type="entry name" value="Glutathione-S-Trfase_C_sf"/>
</dbReference>
<proteinExistence type="inferred from homology"/>
<dbReference type="PANTHER" id="PTHR44051">
    <property type="entry name" value="GLUTATHIONE S-TRANSFERASE-RELATED"/>
    <property type="match status" value="1"/>
</dbReference>
<comment type="catalytic activity">
    <reaction evidence="4">
        <text>RX + glutathione = an S-substituted glutathione + a halide anion + H(+)</text>
        <dbReference type="Rhea" id="RHEA:16437"/>
        <dbReference type="ChEBI" id="CHEBI:15378"/>
        <dbReference type="ChEBI" id="CHEBI:16042"/>
        <dbReference type="ChEBI" id="CHEBI:17792"/>
        <dbReference type="ChEBI" id="CHEBI:57925"/>
        <dbReference type="ChEBI" id="CHEBI:90779"/>
        <dbReference type="EC" id="2.5.1.18"/>
    </reaction>
</comment>
<keyword evidence="3 7" id="KW-0808">Transferase</keyword>
<evidence type="ECO:0000256" key="3">
    <source>
        <dbReference type="ARBA" id="ARBA00022679"/>
    </source>
</evidence>
<dbReference type="SFLD" id="SFLDG00358">
    <property type="entry name" value="Main_(cytGST)"/>
    <property type="match status" value="1"/>
</dbReference>
<dbReference type="SFLD" id="SFLDS00019">
    <property type="entry name" value="Glutathione_Transferase_(cytos"/>
    <property type="match status" value="1"/>
</dbReference>
<dbReference type="EMBL" id="AY987487">
    <property type="protein sequence ID" value="AAX86001.1"/>
    <property type="molecule type" value="Genomic_DNA"/>
</dbReference>
<dbReference type="FunFam" id="3.40.30.10:FF:000156">
    <property type="entry name" value="Glutathione S-transferase 1"/>
    <property type="match status" value="1"/>
</dbReference>
<dbReference type="GO" id="GO:0004364">
    <property type="term" value="F:glutathione transferase activity"/>
    <property type="evidence" value="ECO:0007669"/>
    <property type="project" value="UniProtKB-EC"/>
</dbReference>
<evidence type="ECO:0000256" key="2">
    <source>
        <dbReference type="ARBA" id="ARBA00012452"/>
    </source>
</evidence>
<feature type="domain" description="GST N-terminal" evidence="5">
    <location>
        <begin position="6"/>
        <end position="93"/>
    </location>
</feature>
<dbReference type="InterPro" id="IPR004045">
    <property type="entry name" value="Glutathione_S-Trfase_N"/>
</dbReference>
<evidence type="ECO:0000259" key="6">
    <source>
        <dbReference type="PROSITE" id="PS50405"/>
    </source>
</evidence>
<dbReference type="PROSITE" id="PS50405">
    <property type="entry name" value="GST_CTER"/>
    <property type="match status" value="1"/>
</dbReference>
<dbReference type="InterPro" id="IPR040079">
    <property type="entry name" value="Glutathione_S-Trfase"/>
</dbReference>
<organism evidence="7">
    <name type="scientific">Alternaria brassicicola</name>
    <name type="common">Dark leaf spot agent</name>
    <dbReference type="NCBI Taxonomy" id="29001"/>
    <lineage>
        <taxon>Eukaryota</taxon>
        <taxon>Fungi</taxon>
        <taxon>Dikarya</taxon>
        <taxon>Ascomycota</taxon>
        <taxon>Pezizomycotina</taxon>
        <taxon>Dothideomycetes</taxon>
        <taxon>Pleosporomycetidae</taxon>
        <taxon>Pleosporales</taxon>
        <taxon>Pleosporineae</taxon>
        <taxon>Pleosporaceae</taxon>
        <taxon>Alternaria</taxon>
        <taxon>Alternaria sect. Brassicicola</taxon>
    </lineage>
</organism>
<dbReference type="PROSITE" id="PS50404">
    <property type="entry name" value="GST_NTER"/>
    <property type="match status" value="1"/>
</dbReference>
<sequence length="259" mass="29348">MSNQQGAKITVHWLNKSRGQRIVWLLEELGLEYDIAVYKRDKNKRAGLDLKAVHPLGKSPTVAIRPANSEKDIVITESETIMEYICDHFGKHLIPARYPEGQEGVLGDETEEWMRYKFLMDYTEGSLFTVLILALVTGNIKSAPVPFFLKPITNGVASKIDSGFVNPELKTHFDFLEDYLVKSPSKGEFFCSDKLTAADIMIHFGLEGAAQRVPLSETSYPKLYEYMRRLQKRDAYKNAAKRVEEASGETYVPFSDAKL</sequence>
<dbReference type="EC" id="2.5.1.18" evidence="2"/>
<accession>Q52PH5</accession>